<accession>A0AAD7MP28</accession>
<evidence type="ECO:0000256" key="2">
    <source>
        <dbReference type="SAM" id="SignalP"/>
    </source>
</evidence>
<name>A0AAD7MP28_9AGAR</name>
<dbReference type="AlphaFoldDB" id="A0AAD7MP28"/>
<keyword evidence="4" id="KW-1185">Reference proteome</keyword>
<keyword evidence="2" id="KW-0732">Signal</keyword>
<feature type="chain" id="PRO_5042050557" evidence="2">
    <location>
        <begin position="19"/>
        <end position="467"/>
    </location>
</feature>
<protein>
    <submittedName>
        <fullName evidence="3">Uncharacterized protein</fullName>
    </submittedName>
</protein>
<keyword evidence="1" id="KW-0472">Membrane</keyword>
<keyword evidence="1" id="KW-1133">Transmembrane helix</keyword>
<organism evidence="3 4">
    <name type="scientific">Mycena maculata</name>
    <dbReference type="NCBI Taxonomy" id="230809"/>
    <lineage>
        <taxon>Eukaryota</taxon>
        <taxon>Fungi</taxon>
        <taxon>Dikarya</taxon>
        <taxon>Basidiomycota</taxon>
        <taxon>Agaricomycotina</taxon>
        <taxon>Agaricomycetes</taxon>
        <taxon>Agaricomycetidae</taxon>
        <taxon>Agaricales</taxon>
        <taxon>Marasmiineae</taxon>
        <taxon>Mycenaceae</taxon>
        <taxon>Mycena</taxon>
    </lineage>
</organism>
<evidence type="ECO:0000313" key="4">
    <source>
        <dbReference type="Proteomes" id="UP001215280"/>
    </source>
</evidence>
<dbReference type="EMBL" id="JARJLG010000235">
    <property type="protein sequence ID" value="KAJ7724744.1"/>
    <property type="molecule type" value="Genomic_DNA"/>
</dbReference>
<evidence type="ECO:0000256" key="1">
    <source>
        <dbReference type="SAM" id="Phobius"/>
    </source>
</evidence>
<proteinExistence type="predicted"/>
<keyword evidence="1" id="KW-0812">Transmembrane</keyword>
<feature type="transmembrane region" description="Helical" evidence="1">
    <location>
        <begin position="49"/>
        <end position="72"/>
    </location>
</feature>
<reference evidence="3" key="1">
    <citation type="submission" date="2023-03" db="EMBL/GenBank/DDBJ databases">
        <title>Massive genome expansion in bonnet fungi (Mycena s.s.) driven by repeated elements and novel gene families across ecological guilds.</title>
        <authorList>
            <consortium name="Lawrence Berkeley National Laboratory"/>
            <person name="Harder C.B."/>
            <person name="Miyauchi S."/>
            <person name="Viragh M."/>
            <person name="Kuo A."/>
            <person name="Thoen E."/>
            <person name="Andreopoulos B."/>
            <person name="Lu D."/>
            <person name="Skrede I."/>
            <person name="Drula E."/>
            <person name="Henrissat B."/>
            <person name="Morin E."/>
            <person name="Kohler A."/>
            <person name="Barry K."/>
            <person name="LaButti K."/>
            <person name="Morin E."/>
            <person name="Salamov A."/>
            <person name="Lipzen A."/>
            <person name="Mereny Z."/>
            <person name="Hegedus B."/>
            <person name="Baldrian P."/>
            <person name="Stursova M."/>
            <person name="Weitz H."/>
            <person name="Taylor A."/>
            <person name="Grigoriev I.V."/>
            <person name="Nagy L.G."/>
            <person name="Martin F."/>
            <person name="Kauserud H."/>
        </authorList>
    </citation>
    <scope>NUCLEOTIDE SEQUENCE</scope>
    <source>
        <strain evidence="3">CBHHK188m</strain>
    </source>
</reference>
<gene>
    <name evidence="3" type="ORF">DFH07DRAFT_971137</name>
</gene>
<comment type="caution">
    <text evidence="3">The sequence shown here is derived from an EMBL/GenBank/DDBJ whole genome shotgun (WGS) entry which is preliminary data.</text>
</comment>
<evidence type="ECO:0000313" key="3">
    <source>
        <dbReference type="EMBL" id="KAJ7724744.1"/>
    </source>
</evidence>
<dbReference type="Proteomes" id="UP001215280">
    <property type="component" value="Unassembled WGS sequence"/>
</dbReference>
<feature type="signal peptide" evidence="2">
    <location>
        <begin position="1"/>
        <end position="18"/>
    </location>
</feature>
<sequence length="467" mass="50234">MPSSTIVLVLCFLAFLGGQLFNAFCASFTAAPIKTVALSVGHSGVSFRSLLFVVGSALIVHDVLVVLLVCHLTKAHKPKARRNTTIVKLLLTAASAIVPVKRDNPPSALLPVPVVRGRARRTTVSFSYRSLALFSIPCPLRFRPILAPSATFPLIEYPTSLALVISGGSRPPACFPRLVGLQGFRERAWLSYLTLWRSVVAAAASRLAAPHPIVRQAVEDDSEDAWVVELRRRSSIGEITDDDTQPEQAEAETALKCPSRLPLLRHLSAAAKLRKTRVRVLVDDPCYATIEEVNEDISATLFVESSSTPSNPEQEKLAPPAIDQGDEAIEAGTVFEWDGLPSYEALVLGAPPLVKSLSTRSSVKEEKIAGPTANDYGEDGETVDAVTLSDESIWDDLPSYEEFLKGAPPDPLFATKDLSSLNHAISRPPPLSMLVARTGAKPPACPGVSRLPLLSCLSARLERVASA</sequence>